<comment type="caution">
    <text evidence="5">The sequence shown here is derived from an EMBL/GenBank/DDBJ whole genome shotgun (WGS) entry which is preliminary data.</text>
</comment>
<evidence type="ECO:0000256" key="3">
    <source>
        <dbReference type="ARBA" id="ARBA00023002"/>
    </source>
</evidence>
<dbReference type="Pfam" id="PF00106">
    <property type="entry name" value="adh_short"/>
    <property type="match status" value="1"/>
</dbReference>
<name>A0A1X1W2L5_MYCGO</name>
<dbReference type="SUPFAM" id="SSF51735">
    <property type="entry name" value="NAD(P)-binding Rossmann-fold domains"/>
    <property type="match status" value="1"/>
</dbReference>
<evidence type="ECO:0008006" key="7">
    <source>
        <dbReference type="Google" id="ProtNLM"/>
    </source>
</evidence>
<dbReference type="InterPro" id="IPR020904">
    <property type="entry name" value="Sc_DH/Rdtase_CS"/>
</dbReference>
<dbReference type="Proteomes" id="UP000193928">
    <property type="component" value="Unassembled WGS sequence"/>
</dbReference>
<dbReference type="CDD" id="cd05233">
    <property type="entry name" value="SDR_c"/>
    <property type="match status" value="1"/>
</dbReference>
<proteinExistence type="inferred from homology"/>
<dbReference type="PRINTS" id="PR00081">
    <property type="entry name" value="GDHRDH"/>
</dbReference>
<evidence type="ECO:0000256" key="2">
    <source>
        <dbReference type="ARBA" id="ARBA00022857"/>
    </source>
</evidence>
<dbReference type="PRINTS" id="PR00080">
    <property type="entry name" value="SDRFAMILY"/>
</dbReference>
<evidence type="ECO:0000256" key="1">
    <source>
        <dbReference type="ARBA" id="ARBA00006484"/>
    </source>
</evidence>
<keyword evidence="3" id="KW-0560">Oxidoreductase</keyword>
<reference evidence="5 6" key="1">
    <citation type="submission" date="2016-01" db="EMBL/GenBank/DDBJ databases">
        <title>The new phylogeny of the genus Mycobacterium.</title>
        <authorList>
            <person name="Tarcisio F."/>
            <person name="Conor M."/>
            <person name="Antonella G."/>
            <person name="Elisabetta G."/>
            <person name="Giulia F.S."/>
            <person name="Sara T."/>
            <person name="Anna F."/>
            <person name="Clotilde B."/>
            <person name="Roberto B."/>
            <person name="Veronica D.S."/>
            <person name="Fabio R."/>
            <person name="Monica P."/>
            <person name="Olivier J."/>
            <person name="Enrico T."/>
            <person name="Nicola S."/>
        </authorList>
    </citation>
    <scope>NUCLEOTIDE SEQUENCE [LARGE SCALE GENOMIC DNA]</scope>
    <source>
        <strain evidence="5 6">DSM 44160</strain>
    </source>
</reference>
<dbReference type="Gene3D" id="3.40.50.720">
    <property type="entry name" value="NAD(P)-binding Rossmann-like Domain"/>
    <property type="match status" value="1"/>
</dbReference>
<dbReference type="PANTHER" id="PTHR43391:SF14">
    <property type="entry name" value="DEHYDROGENASE_REDUCTASE SDR FAMILY PROTEIN 7-LIKE"/>
    <property type="match status" value="1"/>
</dbReference>
<protein>
    <recommendedName>
        <fullName evidence="7">Short-chain dehydrogenase</fullName>
    </recommendedName>
</protein>
<keyword evidence="6" id="KW-1185">Reference proteome</keyword>
<accession>A0A1X1W2L5</accession>
<dbReference type="InterPro" id="IPR002347">
    <property type="entry name" value="SDR_fam"/>
</dbReference>
<dbReference type="NCBIfam" id="NF005878">
    <property type="entry name" value="PRK07825.1"/>
    <property type="match status" value="1"/>
</dbReference>
<dbReference type="AlphaFoldDB" id="A0A1X1W2L5"/>
<evidence type="ECO:0000313" key="6">
    <source>
        <dbReference type="Proteomes" id="UP000193928"/>
    </source>
</evidence>
<dbReference type="PROSITE" id="PS00061">
    <property type="entry name" value="ADH_SHORT"/>
    <property type="match status" value="1"/>
</dbReference>
<keyword evidence="2" id="KW-0521">NADP</keyword>
<evidence type="ECO:0000313" key="5">
    <source>
        <dbReference type="EMBL" id="ORV80791.1"/>
    </source>
</evidence>
<organism evidence="5 6">
    <name type="scientific">Mycobacterium gordonae</name>
    <dbReference type="NCBI Taxonomy" id="1778"/>
    <lineage>
        <taxon>Bacteria</taxon>
        <taxon>Bacillati</taxon>
        <taxon>Actinomycetota</taxon>
        <taxon>Actinomycetes</taxon>
        <taxon>Mycobacteriales</taxon>
        <taxon>Mycobacteriaceae</taxon>
        <taxon>Mycobacterium</taxon>
    </lineage>
</organism>
<dbReference type="GO" id="GO:0016491">
    <property type="term" value="F:oxidoreductase activity"/>
    <property type="evidence" value="ECO:0007669"/>
    <property type="project" value="UniProtKB-KW"/>
</dbReference>
<sequence length="295" mass="30605">MDTTMAPAGKSRYEILGRMPKLRGRRVAITGGAQGIGRAIGEALIAAGATVALGDVQEAAVRQTATEIGATGSHLDVTDPASFETFLDRATGDLGGLDVLVNNAGIMPIGPFLQESRSVTRRTIEIDVLGVLTGTRLAGARFAERGSGHIVNIASVMGTLASPNAATYCASKYAVVGFSEALRQEWRGSGVQISAICPGFVRTELIAGMSAPGPLERFLVVNPEDVATAVVAELAKGASRTVFVPKLVGLVSRGSATLPAGLVDAAFRASGGNKVTAELDREQRAAYQARIENQE</sequence>
<dbReference type="PANTHER" id="PTHR43391">
    <property type="entry name" value="RETINOL DEHYDROGENASE-RELATED"/>
    <property type="match status" value="1"/>
</dbReference>
<dbReference type="InterPro" id="IPR036291">
    <property type="entry name" value="NAD(P)-bd_dom_sf"/>
</dbReference>
<evidence type="ECO:0000256" key="4">
    <source>
        <dbReference type="RuleBase" id="RU000363"/>
    </source>
</evidence>
<dbReference type="EMBL" id="LQOY01000133">
    <property type="protein sequence ID" value="ORV80791.1"/>
    <property type="molecule type" value="Genomic_DNA"/>
</dbReference>
<gene>
    <name evidence="5" type="ORF">AWC08_30040</name>
</gene>
<comment type="similarity">
    <text evidence="1 4">Belongs to the short-chain dehydrogenases/reductases (SDR) family.</text>
</comment>